<gene>
    <name evidence="3" type="ORF">JK629_07730</name>
</gene>
<organism evidence="3 4">
    <name type="scientific">Aequorivita iocasae</name>
    <dbReference type="NCBI Taxonomy" id="2803865"/>
    <lineage>
        <taxon>Bacteria</taxon>
        <taxon>Pseudomonadati</taxon>
        <taxon>Bacteroidota</taxon>
        <taxon>Flavobacteriia</taxon>
        <taxon>Flavobacteriales</taxon>
        <taxon>Flavobacteriaceae</taxon>
        <taxon>Aequorivita</taxon>
    </lineage>
</organism>
<keyword evidence="1" id="KW-1133">Transmembrane helix</keyword>
<dbReference type="PANTHER" id="PTHR34220:SF7">
    <property type="entry name" value="SENSOR HISTIDINE KINASE YPDA"/>
    <property type="match status" value="1"/>
</dbReference>
<sequence>MKLRNYFKKYFDAELAIILAIFYLITICLNLIKVFSTAYLKGTPMLQGENFFFQIYVLDAITVVGIMFIIAMHTKRLILKRTSWRKILLFHFFLALILGVVIQFITDVYRLQVGLLNAFDFKKSLNVFLSVIDINFLVYFAMLFIIYTYYYFSIIRASEKQQSLLETQVVTARMNMLTSQLQPHFLFNTINCIIGLIDVDKRKAQETLVDLSTFFREVTKNSNVHFFTVAKEMEILSHYLGILKVRFPENLTIVEHIDPELLEEMIPAMVLQPLIENSINHGYENSTRPLLIEIAISKEGEFINITLKNDGPPITDFQSGKSTGVGISNLKLRLINLYGNRATFTLRNKADGCGVENILKIPLR</sequence>
<dbReference type="EMBL" id="CP068439">
    <property type="protein sequence ID" value="QQX75251.1"/>
    <property type="molecule type" value="Genomic_DNA"/>
</dbReference>
<proteinExistence type="predicted"/>
<reference evidence="3 4" key="1">
    <citation type="submission" date="2021-01" db="EMBL/GenBank/DDBJ databases">
        <title>Aequorivita sp. strain KX20305, a bacterium isolated from the sediment collected at a cold seep field in South China Sea.</title>
        <authorList>
            <person name="Zhang H."/>
            <person name="Li C."/>
        </authorList>
    </citation>
    <scope>NUCLEOTIDE SEQUENCE [LARGE SCALE GENOMIC DNA]</scope>
    <source>
        <strain evidence="3 4">KX20305</strain>
    </source>
</reference>
<dbReference type="GO" id="GO:0016301">
    <property type="term" value="F:kinase activity"/>
    <property type="evidence" value="ECO:0007669"/>
    <property type="project" value="UniProtKB-KW"/>
</dbReference>
<feature type="transmembrane region" description="Helical" evidence="1">
    <location>
        <begin position="12"/>
        <end position="32"/>
    </location>
</feature>
<keyword evidence="1" id="KW-0812">Transmembrane</keyword>
<dbReference type="RefSeq" id="WP_202335089.1">
    <property type="nucleotide sequence ID" value="NZ_CP068439.1"/>
</dbReference>
<dbReference type="InterPro" id="IPR036890">
    <property type="entry name" value="HATPase_C_sf"/>
</dbReference>
<dbReference type="SUPFAM" id="SSF55874">
    <property type="entry name" value="ATPase domain of HSP90 chaperone/DNA topoisomerase II/histidine kinase"/>
    <property type="match status" value="1"/>
</dbReference>
<feature type="transmembrane region" description="Helical" evidence="1">
    <location>
        <begin position="52"/>
        <end position="72"/>
    </location>
</feature>
<evidence type="ECO:0000256" key="1">
    <source>
        <dbReference type="SAM" id="Phobius"/>
    </source>
</evidence>
<dbReference type="InterPro" id="IPR010559">
    <property type="entry name" value="Sig_transdc_His_kin_internal"/>
</dbReference>
<feature type="transmembrane region" description="Helical" evidence="1">
    <location>
        <begin position="125"/>
        <end position="152"/>
    </location>
</feature>
<accession>A0ABX7DNW2</accession>
<dbReference type="InterPro" id="IPR050640">
    <property type="entry name" value="Bact_2-comp_sensor_kinase"/>
</dbReference>
<evidence type="ECO:0000259" key="2">
    <source>
        <dbReference type="Pfam" id="PF06580"/>
    </source>
</evidence>
<keyword evidence="1" id="KW-0472">Membrane</keyword>
<dbReference type="Gene3D" id="3.30.565.10">
    <property type="entry name" value="Histidine kinase-like ATPase, C-terminal domain"/>
    <property type="match status" value="1"/>
</dbReference>
<name>A0ABX7DNW2_9FLAO</name>
<dbReference type="Pfam" id="PF06580">
    <property type="entry name" value="His_kinase"/>
    <property type="match status" value="1"/>
</dbReference>
<dbReference type="PANTHER" id="PTHR34220">
    <property type="entry name" value="SENSOR HISTIDINE KINASE YPDA"/>
    <property type="match status" value="1"/>
</dbReference>
<keyword evidence="3" id="KW-0808">Transferase</keyword>
<dbReference type="Proteomes" id="UP000629420">
    <property type="component" value="Chromosome"/>
</dbReference>
<keyword evidence="4" id="KW-1185">Reference proteome</keyword>
<keyword evidence="3" id="KW-0418">Kinase</keyword>
<feature type="transmembrane region" description="Helical" evidence="1">
    <location>
        <begin position="84"/>
        <end position="105"/>
    </location>
</feature>
<protein>
    <submittedName>
        <fullName evidence="3">Histidine kinase</fullName>
    </submittedName>
</protein>
<evidence type="ECO:0000313" key="4">
    <source>
        <dbReference type="Proteomes" id="UP000629420"/>
    </source>
</evidence>
<feature type="domain" description="Signal transduction histidine kinase internal region" evidence="2">
    <location>
        <begin position="172"/>
        <end position="251"/>
    </location>
</feature>
<evidence type="ECO:0000313" key="3">
    <source>
        <dbReference type="EMBL" id="QQX75251.1"/>
    </source>
</evidence>